<feature type="transmembrane region" description="Helical" evidence="1">
    <location>
        <begin position="6"/>
        <end position="25"/>
    </location>
</feature>
<dbReference type="EMBL" id="JAFCXS010000015">
    <property type="protein sequence ID" value="MBM0748976.1"/>
    <property type="molecule type" value="Genomic_DNA"/>
</dbReference>
<keyword evidence="1" id="KW-0472">Membrane</keyword>
<protein>
    <submittedName>
        <fullName evidence="2">Uncharacterized protein</fullName>
    </submittedName>
</protein>
<proteinExistence type="predicted"/>
<dbReference type="RefSeq" id="WP_158448528.1">
    <property type="nucleotide sequence ID" value="NZ_JAFCXS010000015.1"/>
</dbReference>
<dbReference type="Proteomes" id="UP000809137">
    <property type="component" value="Unassembled WGS sequence"/>
</dbReference>
<evidence type="ECO:0000256" key="1">
    <source>
        <dbReference type="SAM" id="Phobius"/>
    </source>
</evidence>
<evidence type="ECO:0000313" key="2">
    <source>
        <dbReference type="EMBL" id="MBM0748976.1"/>
    </source>
</evidence>
<evidence type="ECO:0000313" key="3">
    <source>
        <dbReference type="Proteomes" id="UP000809137"/>
    </source>
</evidence>
<gene>
    <name evidence="2" type="ORF">JJB79_16415</name>
</gene>
<name>A0ABS1Z953_9GAMM</name>
<accession>A0ABS1Z953</accession>
<organism evidence="2 3">
    <name type="scientific">Pantoea eucrina</name>
    <dbReference type="NCBI Taxonomy" id="472693"/>
    <lineage>
        <taxon>Bacteria</taxon>
        <taxon>Pseudomonadati</taxon>
        <taxon>Pseudomonadota</taxon>
        <taxon>Gammaproteobacteria</taxon>
        <taxon>Enterobacterales</taxon>
        <taxon>Erwiniaceae</taxon>
        <taxon>Pantoea</taxon>
    </lineage>
</organism>
<reference evidence="2 3" key="1">
    <citation type="submission" date="2021-01" db="EMBL/GenBank/DDBJ databases">
        <title>Complete genome sequence of Pantoea eucrina OB49, a heavy metal tolerant bacterium with PGPR potential isolated from wheat in Algeria.</title>
        <authorList>
            <person name="Lekired A."/>
            <person name="Ouzari I.H."/>
        </authorList>
    </citation>
    <scope>NUCLEOTIDE SEQUENCE [LARGE SCALE GENOMIC DNA]</scope>
    <source>
        <strain evidence="2 3">OB49</strain>
    </source>
</reference>
<keyword evidence="3" id="KW-1185">Reference proteome</keyword>
<keyword evidence="1" id="KW-1133">Transmembrane helix</keyword>
<sequence length="45" mass="4844">MADILYTAMMGFYALLALTSSVVMCRLPGMIKAFDAEVAKNNLSA</sequence>
<keyword evidence="1" id="KW-0812">Transmembrane</keyword>
<comment type="caution">
    <text evidence="2">The sequence shown here is derived from an EMBL/GenBank/DDBJ whole genome shotgun (WGS) entry which is preliminary data.</text>
</comment>